<name>A0A7M7GP09_APIME</name>
<dbReference type="EnsemblMetazoa" id="XM_006557892">
    <property type="protein sequence ID" value="XP_006557955"/>
    <property type="gene ID" value="LOC102655788"/>
</dbReference>
<feature type="chain" id="PRO_5044659454" evidence="1">
    <location>
        <begin position="22"/>
        <end position="142"/>
    </location>
</feature>
<protein>
    <submittedName>
        <fullName evidence="4">Uncharacterized protein LOC102655788</fullName>
    </submittedName>
</protein>
<keyword evidence="1" id="KW-0732">Signal</keyword>
<proteinExistence type="predicted"/>
<evidence type="ECO:0000313" key="4">
    <source>
        <dbReference type="RefSeq" id="XP_006557955.1"/>
    </source>
</evidence>
<dbReference type="OrthoDB" id="7615531at2759"/>
<reference evidence="2" key="1">
    <citation type="submission" date="2021-01" db="UniProtKB">
        <authorList>
            <consortium name="EnsemblMetazoa"/>
        </authorList>
    </citation>
    <scope>IDENTIFICATION</scope>
    <source>
        <strain evidence="2">DH4</strain>
    </source>
</reference>
<sequence>MLLLTSGFFVILIVQLPITLARFMVNDELDKLPDELRIVSSELKPPEIKLELLKDLKDKKNMGTIEYIITYDDNTELKNGNINDYIVKNNIEKNLKKDINERHHKNEKNKLSSKRIISNMNECPKNQKLDHFGKCRQIFHFT</sequence>
<gene>
    <name evidence="4" type="primary">LOC102655788</name>
</gene>
<reference evidence="4" key="2">
    <citation type="submission" date="2025-04" db="UniProtKB">
        <authorList>
            <consortium name="RefSeq"/>
        </authorList>
    </citation>
    <scope>IDENTIFICATION</scope>
    <source>
        <strain evidence="4">DH4</strain>
        <tissue evidence="4">Whole body</tissue>
    </source>
</reference>
<evidence type="ECO:0000256" key="1">
    <source>
        <dbReference type="SAM" id="SignalP"/>
    </source>
</evidence>
<accession>A0A8B6YR91</accession>
<organism evidence="2">
    <name type="scientific">Apis mellifera</name>
    <name type="common">Honeybee</name>
    <dbReference type="NCBI Taxonomy" id="7460"/>
    <lineage>
        <taxon>Eukaryota</taxon>
        <taxon>Metazoa</taxon>
        <taxon>Ecdysozoa</taxon>
        <taxon>Arthropoda</taxon>
        <taxon>Hexapoda</taxon>
        <taxon>Insecta</taxon>
        <taxon>Pterygota</taxon>
        <taxon>Neoptera</taxon>
        <taxon>Endopterygota</taxon>
        <taxon>Hymenoptera</taxon>
        <taxon>Apocrita</taxon>
        <taxon>Aculeata</taxon>
        <taxon>Apoidea</taxon>
        <taxon>Anthophila</taxon>
        <taxon>Apidae</taxon>
        <taxon>Apis</taxon>
    </lineage>
</organism>
<dbReference type="KEGG" id="ame:102655788"/>
<evidence type="ECO:0000313" key="2">
    <source>
        <dbReference type="EnsemblMetazoa" id="XP_006557955"/>
    </source>
</evidence>
<dbReference type="GeneID" id="102655788"/>
<dbReference type="AlphaFoldDB" id="A0A7M7GP09"/>
<dbReference type="RefSeq" id="XP_006557955.1">
    <property type="nucleotide sequence ID" value="XM_006557892.3"/>
</dbReference>
<dbReference type="Proteomes" id="UP000005203">
    <property type="component" value="Linkage group LG5"/>
</dbReference>
<keyword evidence="3" id="KW-1185">Reference proteome</keyword>
<feature type="signal peptide" evidence="1">
    <location>
        <begin position="1"/>
        <end position="21"/>
    </location>
</feature>
<evidence type="ECO:0000313" key="3">
    <source>
        <dbReference type="Proteomes" id="UP000005203"/>
    </source>
</evidence>
<accession>A0A7M7GP09</accession>